<evidence type="ECO:0000313" key="3">
    <source>
        <dbReference type="EMBL" id="KAE8257868.1"/>
    </source>
</evidence>
<dbReference type="EMBL" id="LWDG02001350">
    <property type="protein sequence ID" value="KAE8257868.1"/>
    <property type="molecule type" value="Genomic_DNA"/>
</dbReference>
<comment type="caution">
    <text evidence="3">The sequence shown here is derived from an EMBL/GenBank/DDBJ whole genome shotgun (WGS) entry which is preliminary data.</text>
</comment>
<reference evidence="3" key="2">
    <citation type="journal article" date="2019" name="IMA Fungus">
        <title>Genome sequencing and comparison of five Tilletia species to identify candidate genes for the detection of regulated species infecting wheat.</title>
        <authorList>
            <person name="Nguyen H.D.T."/>
            <person name="Sultana T."/>
            <person name="Kesanakurti P."/>
            <person name="Hambleton S."/>
        </authorList>
    </citation>
    <scope>NUCLEOTIDE SEQUENCE</scope>
    <source>
        <strain evidence="3">DAOMC 236422</strain>
    </source>
</reference>
<dbReference type="Proteomes" id="UP000078113">
    <property type="component" value="Unassembled WGS sequence"/>
</dbReference>
<dbReference type="InterPro" id="IPR038385">
    <property type="entry name" value="Sua5/YwlC_C"/>
</dbReference>
<dbReference type="Pfam" id="PF03481">
    <property type="entry name" value="Sua5_C"/>
    <property type="match status" value="1"/>
</dbReference>
<feature type="domain" description="Threonylcarbamoyl-AMP synthase C-terminal" evidence="2">
    <location>
        <begin position="52"/>
        <end position="299"/>
    </location>
</feature>
<organism evidence="3 4">
    <name type="scientific">Tilletia walkeri</name>
    <dbReference type="NCBI Taxonomy" id="117179"/>
    <lineage>
        <taxon>Eukaryota</taxon>
        <taxon>Fungi</taxon>
        <taxon>Dikarya</taxon>
        <taxon>Basidiomycota</taxon>
        <taxon>Ustilaginomycotina</taxon>
        <taxon>Exobasidiomycetes</taxon>
        <taxon>Tilletiales</taxon>
        <taxon>Tilletiaceae</taxon>
        <taxon>Tilletia</taxon>
    </lineage>
</organism>
<keyword evidence="4" id="KW-1185">Reference proteome</keyword>
<evidence type="ECO:0000259" key="2">
    <source>
        <dbReference type="Pfam" id="PF03481"/>
    </source>
</evidence>
<sequence>MRDLGGQSDGNGDRGRIRYILDGGAADVGVESTVVDGISAPGELRVLRPGGVTVEQLADCLRENGLLLSGEETDGGRRTGEGVRLRVYGKDMARSSTLETNPTTPGMKYRHYSPTAPVLLAVGTRQSGTDSSTSSSSRLPFSAPPLDDTRPAIGLAELIRERAAAHGQESSTFTVGLMSLVGPGLFDDLLSDDEGEVRRWLASGKDADPLGPAFTLSSDDDMTSAQEHYSSQKIRIQPFSLGTKDDLQTAAQRLFEGLRVLDEGAGIEEVGGCDLIVVEALADDGIGLAVMNRLAKAASESVLVRV</sequence>
<evidence type="ECO:0000313" key="4">
    <source>
        <dbReference type="Proteomes" id="UP000078113"/>
    </source>
</evidence>
<proteinExistence type="predicted"/>
<gene>
    <name evidence="3" type="ORF">A4X09_0g7880</name>
</gene>
<dbReference type="Gene3D" id="3.40.50.11030">
    <property type="entry name" value="Threonylcarbamoyl-AMP synthase, C-terminal domain"/>
    <property type="match status" value="2"/>
</dbReference>
<dbReference type="Gene3D" id="3.90.870.10">
    <property type="entry name" value="DHBP synthase"/>
    <property type="match status" value="1"/>
</dbReference>
<accession>A0A8X7N046</accession>
<name>A0A8X7N046_9BASI</name>
<feature type="region of interest" description="Disordered" evidence="1">
    <location>
        <begin position="125"/>
        <end position="147"/>
    </location>
</feature>
<dbReference type="AlphaFoldDB" id="A0A8X7N046"/>
<protein>
    <recommendedName>
        <fullName evidence="2">Threonylcarbamoyl-AMP synthase C-terminal domain-containing protein</fullName>
    </recommendedName>
</protein>
<feature type="compositionally biased region" description="Low complexity" evidence="1">
    <location>
        <begin position="127"/>
        <end position="137"/>
    </location>
</feature>
<evidence type="ECO:0000256" key="1">
    <source>
        <dbReference type="SAM" id="MobiDB-lite"/>
    </source>
</evidence>
<dbReference type="InterPro" id="IPR005145">
    <property type="entry name" value="Sua5_C"/>
</dbReference>
<feature type="non-terminal residue" evidence="3">
    <location>
        <position position="306"/>
    </location>
</feature>
<reference evidence="3" key="1">
    <citation type="submission" date="2016-04" db="EMBL/GenBank/DDBJ databases">
        <authorList>
            <person name="Nguyen H.D."/>
            <person name="Samba Siva P."/>
            <person name="Cullis J."/>
            <person name="Levesque C.A."/>
            <person name="Hambleton S."/>
        </authorList>
    </citation>
    <scope>NUCLEOTIDE SEQUENCE</scope>
    <source>
        <strain evidence="3">DAOMC 236422</strain>
    </source>
</reference>